<dbReference type="Proteomes" id="UP000265020">
    <property type="component" value="Unassembled WGS sequence"/>
</dbReference>
<dbReference type="Gene3D" id="3.10.100.10">
    <property type="entry name" value="Mannose-Binding Protein A, subunit A"/>
    <property type="match status" value="1"/>
</dbReference>
<reference evidence="2" key="2">
    <citation type="submission" date="2025-09" db="UniProtKB">
        <authorList>
            <consortium name="Ensembl"/>
        </authorList>
    </citation>
    <scope>IDENTIFICATION</scope>
</reference>
<dbReference type="PROSITE" id="PS50041">
    <property type="entry name" value="C_TYPE_LECTIN_2"/>
    <property type="match status" value="1"/>
</dbReference>
<dbReference type="OMA" id="AYRETWI"/>
<dbReference type="CDD" id="cd00037">
    <property type="entry name" value="CLECT"/>
    <property type="match status" value="1"/>
</dbReference>
<dbReference type="InterPro" id="IPR001304">
    <property type="entry name" value="C-type_lectin-like"/>
</dbReference>
<dbReference type="Ensembl" id="ENSCVAT00000008154.1">
    <property type="protein sequence ID" value="ENSCVAP00000022892.1"/>
    <property type="gene ID" value="ENSCVAG00000005864.1"/>
</dbReference>
<dbReference type="PRINTS" id="PR01504">
    <property type="entry name" value="PNCREATITSAP"/>
</dbReference>
<keyword evidence="3" id="KW-1185">Reference proteome</keyword>
<dbReference type="Pfam" id="PF00059">
    <property type="entry name" value="Lectin_C"/>
    <property type="match status" value="1"/>
</dbReference>
<protein>
    <recommendedName>
        <fullName evidence="1">C-type lectin domain-containing protein</fullName>
    </recommendedName>
</protein>
<evidence type="ECO:0000259" key="1">
    <source>
        <dbReference type="PROSITE" id="PS50041"/>
    </source>
</evidence>
<feature type="domain" description="C-type lectin" evidence="1">
    <location>
        <begin position="29"/>
        <end position="131"/>
    </location>
</feature>
<reference evidence="2" key="1">
    <citation type="submission" date="2025-08" db="UniProtKB">
        <authorList>
            <consortium name="Ensembl"/>
        </authorList>
    </citation>
    <scope>IDENTIFICATION</scope>
</reference>
<accession>A0A3Q2DTE1</accession>
<dbReference type="GeneTree" id="ENSGT00940000161814"/>
<dbReference type="AlphaFoldDB" id="A0A3Q2DTE1"/>
<dbReference type="SMART" id="SM00034">
    <property type="entry name" value="CLECT"/>
    <property type="match status" value="1"/>
</dbReference>
<dbReference type="InterPro" id="IPR050111">
    <property type="entry name" value="C-type_lectin/snaclec_domain"/>
</dbReference>
<evidence type="ECO:0000313" key="3">
    <source>
        <dbReference type="Proteomes" id="UP000265020"/>
    </source>
</evidence>
<evidence type="ECO:0000313" key="2">
    <source>
        <dbReference type="Ensembl" id="ENSCVAP00000022892.1"/>
    </source>
</evidence>
<sequence length="149" mass="17345">MAWVGADLDGSNKLYSNRSASCPSGWSEYNGNCYHYVSMPMNWASAERHCMFMGGHLASVHNLREYHQIQHVIRTASYRSGRTWIGGYNAQKTSIWFWSDGSQFYYTNWCRGEPNNWRGTQHCLEMNHDGKRKYHTLYVFQAVKGVMNN</sequence>
<dbReference type="InterPro" id="IPR016187">
    <property type="entry name" value="CTDL_fold"/>
</dbReference>
<proteinExistence type="predicted"/>
<dbReference type="SUPFAM" id="SSF56436">
    <property type="entry name" value="C-type lectin-like"/>
    <property type="match status" value="1"/>
</dbReference>
<organism evidence="2 3">
    <name type="scientific">Cyprinodon variegatus</name>
    <name type="common">Sheepshead minnow</name>
    <dbReference type="NCBI Taxonomy" id="28743"/>
    <lineage>
        <taxon>Eukaryota</taxon>
        <taxon>Metazoa</taxon>
        <taxon>Chordata</taxon>
        <taxon>Craniata</taxon>
        <taxon>Vertebrata</taxon>
        <taxon>Euteleostomi</taxon>
        <taxon>Actinopterygii</taxon>
        <taxon>Neopterygii</taxon>
        <taxon>Teleostei</taxon>
        <taxon>Neoteleostei</taxon>
        <taxon>Acanthomorphata</taxon>
        <taxon>Ovalentaria</taxon>
        <taxon>Atherinomorphae</taxon>
        <taxon>Cyprinodontiformes</taxon>
        <taxon>Cyprinodontidae</taxon>
        <taxon>Cyprinodon</taxon>
    </lineage>
</organism>
<dbReference type="PANTHER" id="PTHR22803">
    <property type="entry name" value="MANNOSE, PHOSPHOLIPASE, LECTIN RECEPTOR RELATED"/>
    <property type="match status" value="1"/>
</dbReference>
<name>A0A3Q2DTE1_CYPVA</name>
<dbReference type="InterPro" id="IPR016186">
    <property type="entry name" value="C-type_lectin-like/link_sf"/>
</dbReference>